<protein>
    <recommendedName>
        <fullName evidence="3">RRM domain-containing protein</fullName>
    </recommendedName>
</protein>
<comment type="caution">
    <text evidence="4">The sequence shown here is derived from an EMBL/GenBank/DDBJ whole genome shotgun (WGS) entry which is preliminary data.</text>
</comment>
<dbReference type="CDD" id="cd00590">
    <property type="entry name" value="RRM_SF"/>
    <property type="match status" value="2"/>
</dbReference>
<dbReference type="VEuPathDB" id="TrichDB:TRFO_09253"/>
<keyword evidence="1 2" id="KW-0694">RNA-binding</keyword>
<dbReference type="Gene3D" id="3.30.70.330">
    <property type="match status" value="3"/>
</dbReference>
<dbReference type="PANTHER" id="PTHR48025">
    <property type="entry name" value="OS02G0815200 PROTEIN"/>
    <property type="match status" value="1"/>
</dbReference>
<dbReference type="InterPro" id="IPR000504">
    <property type="entry name" value="RRM_dom"/>
</dbReference>
<name>A0A1J4JFD4_9EUKA</name>
<evidence type="ECO:0000259" key="3">
    <source>
        <dbReference type="PROSITE" id="PS50102"/>
    </source>
</evidence>
<evidence type="ECO:0000313" key="5">
    <source>
        <dbReference type="Proteomes" id="UP000179807"/>
    </source>
</evidence>
<dbReference type="InterPro" id="IPR050502">
    <property type="entry name" value="Euk_RNA-bind_prot"/>
</dbReference>
<dbReference type="GeneID" id="94829467"/>
<dbReference type="SUPFAM" id="SSF54928">
    <property type="entry name" value="RNA-binding domain, RBD"/>
    <property type="match status" value="3"/>
</dbReference>
<keyword evidence="5" id="KW-1185">Reference proteome</keyword>
<organism evidence="4 5">
    <name type="scientific">Tritrichomonas foetus</name>
    <dbReference type="NCBI Taxonomy" id="1144522"/>
    <lineage>
        <taxon>Eukaryota</taxon>
        <taxon>Metamonada</taxon>
        <taxon>Parabasalia</taxon>
        <taxon>Tritrichomonadida</taxon>
        <taxon>Tritrichomonadidae</taxon>
        <taxon>Tritrichomonas</taxon>
    </lineage>
</organism>
<dbReference type="OrthoDB" id="1049195at2759"/>
<dbReference type="InterPro" id="IPR035979">
    <property type="entry name" value="RBD_domain_sf"/>
</dbReference>
<feature type="domain" description="RRM" evidence="3">
    <location>
        <begin position="446"/>
        <end position="527"/>
    </location>
</feature>
<dbReference type="EMBL" id="MLAK01001093">
    <property type="protein sequence ID" value="OHS97824.1"/>
    <property type="molecule type" value="Genomic_DNA"/>
</dbReference>
<accession>A0A1J4JFD4</accession>
<dbReference type="PANTHER" id="PTHR48025:SF1">
    <property type="entry name" value="RRM DOMAIN-CONTAINING PROTEIN"/>
    <property type="match status" value="1"/>
</dbReference>
<reference evidence="4" key="1">
    <citation type="submission" date="2016-10" db="EMBL/GenBank/DDBJ databases">
        <authorList>
            <person name="Benchimol M."/>
            <person name="Almeida L.G."/>
            <person name="Vasconcelos A.T."/>
            <person name="Perreira-Neves A."/>
            <person name="Rosa I.A."/>
            <person name="Tasca T."/>
            <person name="Bogo M.R."/>
            <person name="de Souza W."/>
        </authorList>
    </citation>
    <scope>NUCLEOTIDE SEQUENCE [LARGE SCALE GENOMIC DNA]</scope>
    <source>
        <strain evidence="4">K</strain>
    </source>
</reference>
<sequence>MRRANDSPRDIANKCLYLIHPINLDNLTLKDLQNLIQKCGRYQHSSIFSHPKGNFAFLIFEHDVDRENLFSRVNKYVPNIQSIVNVDPLNIDEIDDLNIIYVTHYLYSIDSKELEKMIKSFSFHLKILNRYDHLVIQTNDTSNAIICRRFLNSLSIDNHKLFVSKSRIKPLPMILVKKIPYDFNTTELKELFHRKCQRSIYSINTNPSSQNFNRSETDDYSARITFHDIECAEKAVLDYNFTTIDGKEISVELFLPDFSVKNDMKTWKLIINNIPPNLMSLQLFRLFKPFGDLHKVKIVHSNSKHYGVINYYQQETSQKVEEMVNYSLLNGYEIKTFHLRTIKILNFMNSTQKEEILEMFVDYNPFSIKMIQFKDRRPIVYLSFQNDKDMEGAIEHANQILSLGMKLSAYQLLLKNGCADKNDSKHENINENNSSVDEKHRYIQKNTIHFSNLPNDYMQEDLINLCMSYGTLVYISLMTKPSQQNRENTSKTGVVEFDDEESAKRAITSLEGLQINGNPIKISLYTPFKKHSKR</sequence>
<gene>
    <name evidence="4" type="ORF">TRFO_09253</name>
</gene>
<dbReference type="PROSITE" id="PS50102">
    <property type="entry name" value="RRM"/>
    <property type="match status" value="3"/>
</dbReference>
<dbReference type="GO" id="GO:0003729">
    <property type="term" value="F:mRNA binding"/>
    <property type="evidence" value="ECO:0007669"/>
    <property type="project" value="TreeGrafter"/>
</dbReference>
<dbReference type="Proteomes" id="UP000179807">
    <property type="component" value="Unassembled WGS sequence"/>
</dbReference>
<dbReference type="AlphaFoldDB" id="A0A1J4JFD4"/>
<dbReference type="RefSeq" id="XP_068350961.1">
    <property type="nucleotide sequence ID" value="XM_068494763.1"/>
</dbReference>
<dbReference type="SMART" id="SM00360">
    <property type="entry name" value="RRM"/>
    <property type="match status" value="4"/>
</dbReference>
<dbReference type="InterPro" id="IPR012677">
    <property type="entry name" value="Nucleotide-bd_a/b_plait_sf"/>
</dbReference>
<evidence type="ECO:0000256" key="1">
    <source>
        <dbReference type="ARBA" id="ARBA00022884"/>
    </source>
</evidence>
<feature type="domain" description="RRM" evidence="3">
    <location>
        <begin position="172"/>
        <end position="256"/>
    </location>
</feature>
<feature type="domain" description="RRM" evidence="3">
    <location>
        <begin position="267"/>
        <end position="344"/>
    </location>
</feature>
<proteinExistence type="predicted"/>
<evidence type="ECO:0000313" key="4">
    <source>
        <dbReference type="EMBL" id="OHS97824.1"/>
    </source>
</evidence>
<dbReference type="Pfam" id="PF00076">
    <property type="entry name" value="RRM_1"/>
    <property type="match status" value="2"/>
</dbReference>
<evidence type="ECO:0000256" key="2">
    <source>
        <dbReference type="PROSITE-ProRule" id="PRU00176"/>
    </source>
</evidence>